<evidence type="ECO:0000313" key="4">
    <source>
        <dbReference type="Proteomes" id="UP000823847"/>
    </source>
</evidence>
<feature type="chain" id="PRO_5038801707" evidence="1">
    <location>
        <begin position="19"/>
        <end position="417"/>
    </location>
</feature>
<dbReference type="EMBL" id="DXEN01000095">
    <property type="protein sequence ID" value="HIX87476.1"/>
    <property type="molecule type" value="Genomic_DNA"/>
</dbReference>
<sequence>MRAIGYIGVCLLGIGALAGGCTGPSGQVDTGVISVGQAIASPEELKASDYFREIRYVPLETTDDCLVGEAPDVKLTEDYILITTRRQCLLFDKATGKFVRSIGHRGNDPGGYSDANARVDGPNGRLLFAGWNHDWLVYGLNGNYQGKIESPALGEEAYPADCFAVNKDTLIGYFPNTQGTEKNRILYFSEAGERLGVLPNRESCPSFEINSMSVWQGEEAMEVFGPALRSAIYMEGRDRETASLYFPNSAPFWRTGDDIYFMELYNDTIYRSEGIDLVPCLRFDRGDLTWRYADRFRKEAGEGILIPHVLDSERLLFGIAITDIYDEDSRQTYAIAFDKRAGMTRAGLYEEGIKDDLTGFLPIRLMAVSSSGEFAGLHAAVDIREWFDEHGDAAKADALTNLAGLDEEDNPVVVLLR</sequence>
<evidence type="ECO:0000313" key="3">
    <source>
        <dbReference type="EMBL" id="HIX87476.1"/>
    </source>
</evidence>
<feature type="signal peptide" evidence="1">
    <location>
        <begin position="1"/>
        <end position="18"/>
    </location>
</feature>
<dbReference type="AlphaFoldDB" id="A0A9D2BRU3"/>
<evidence type="ECO:0000259" key="2">
    <source>
        <dbReference type="Pfam" id="PF16288"/>
    </source>
</evidence>
<name>A0A9D2BRU3_9BACT</name>
<dbReference type="PROSITE" id="PS51257">
    <property type="entry name" value="PROKAR_LIPOPROTEIN"/>
    <property type="match status" value="1"/>
</dbReference>
<dbReference type="Proteomes" id="UP000823847">
    <property type="component" value="Unassembled WGS sequence"/>
</dbReference>
<reference evidence="3" key="1">
    <citation type="journal article" date="2021" name="PeerJ">
        <title>Extensive microbial diversity within the chicken gut microbiome revealed by metagenomics and culture.</title>
        <authorList>
            <person name="Gilroy R."/>
            <person name="Ravi A."/>
            <person name="Getino M."/>
            <person name="Pursley I."/>
            <person name="Horton D.L."/>
            <person name="Alikhan N.F."/>
            <person name="Baker D."/>
            <person name="Gharbi K."/>
            <person name="Hall N."/>
            <person name="Watson M."/>
            <person name="Adriaenssens E.M."/>
            <person name="Foster-Nyarko E."/>
            <person name="Jarju S."/>
            <person name="Secka A."/>
            <person name="Antonio M."/>
            <person name="Oren A."/>
            <person name="Chaudhuri R.R."/>
            <person name="La Ragione R."/>
            <person name="Hildebrand F."/>
            <person name="Pallen M.J."/>
        </authorList>
    </citation>
    <scope>NUCLEOTIDE SEQUENCE</scope>
    <source>
        <strain evidence="3">ChiHecec2B26-12326</strain>
    </source>
</reference>
<protein>
    <submittedName>
        <fullName evidence="3">DUF4934 domain-containing protein</fullName>
    </submittedName>
</protein>
<accession>A0A9D2BRU3</accession>
<evidence type="ECO:0000256" key="1">
    <source>
        <dbReference type="SAM" id="SignalP"/>
    </source>
</evidence>
<gene>
    <name evidence="3" type="ORF">H9848_12870</name>
</gene>
<proteinExistence type="predicted"/>
<dbReference type="Pfam" id="PF16288">
    <property type="entry name" value="DUF4934"/>
    <property type="match status" value="1"/>
</dbReference>
<organism evidence="3 4">
    <name type="scientific">Candidatus Parabacteroides intestinigallinarum</name>
    <dbReference type="NCBI Taxonomy" id="2838722"/>
    <lineage>
        <taxon>Bacteria</taxon>
        <taxon>Pseudomonadati</taxon>
        <taxon>Bacteroidota</taxon>
        <taxon>Bacteroidia</taxon>
        <taxon>Bacteroidales</taxon>
        <taxon>Tannerellaceae</taxon>
        <taxon>Parabacteroides</taxon>
    </lineage>
</organism>
<dbReference type="InterPro" id="IPR032558">
    <property type="entry name" value="DUF4934"/>
</dbReference>
<keyword evidence="1" id="KW-0732">Signal</keyword>
<reference evidence="3" key="2">
    <citation type="submission" date="2021-04" db="EMBL/GenBank/DDBJ databases">
        <authorList>
            <person name="Gilroy R."/>
        </authorList>
    </citation>
    <scope>NUCLEOTIDE SEQUENCE</scope>
    <source>
        <strain evidence="3">ChiHecec2B26-12326</strain>
    </source>
</reference>
<feature type="domain" description="DUF4934" evidence="2">
    <location>
        <begin position="45"/>
        <end position="138"/>
    </location>
</feature>
<comment type="caution">
    <text evidence="3">The sequence shown here is derived from an EMBL/GenBank/DDBJ whole genome shotgun (WGS) entry which is preliminary data.</text>
</comment>